<dbReference type="AlphaFoldDB" id="A0A9P6HMG3"/>
<evidence type="ECO:0000256" key="2">
    <source>
        <dbReference type="ARBA" id="ARBA00022771"/>
    </source>
</evidence>
<dbReference type="PANTHER" id="PTHR13513">
    <property type="entry name" value="E3 UBIQUITIN-PROTEIN LIGASE UBR7"/>
    <property type="match status" value="1"/>
</dbReference>
<name>A0A9P6HMG3_9AGAM</name>
<dbReference type="GO" id="GO:0005737">
    <property type="term" value="C:cytoplasm"/>
    <property type="evidence" value="ECO:0007669"/>
    <property type="project" value="TreeGrafter"/>
</dbReference>
<dbReference type="GO" id="GO:0061630">
    <property type="term" value="F:ubiquitin protein ligase activity"/>
    <property type="evidence" value="ECO:0007669"/>
    <property type="project" value="InterPro"/>
</dbReference>
<feature type="domain" description="UBR-type" evidence="6">
    <location>
        <begin position="28"/>
        <end position="94"/>
    </location>
</feature>
<dbReference type="SMART" id="SM00249">
    <property type="entry name" value="PHD"/>
    <property type="match status" value="1"/>
</dbReference>
<dbReference type="EMBL" id="WIUZ02000004">
    <property type="protein sequence ID" value="KAF9788430.1"/>
    <property type="molecule type" value="Genomic_DNA"/>
</dbReference>
<keyword evidence="8" id="KW-1185">Reference proteome</keyword>
<dbReference type="OrthoDB" id="5795902at2759"/>
<dbReference type="InterPro" id="IPR011011">
    <property type="entry name" value="Znf_FYVE_PHD"/>
</dbReference>
<dbReference type="InterPro" id="IPR003126">
    <property type="entry name" value="Znf_UBR"/>
</dbReference>
<dbReference type="Proteomes" id="UP000736335">
    <property type="component" value="Unassembled WGS sequence"/>
</dbReference>
<feature type="region of interest" description="Disordered" evidence="5">
    <location>
        <begin position="148"/>
        <end position="202"/>
    </location>
</feature>
<dbReference type="CDD" id="cd19677">
    <property type="entry name" value="UBR-box_UBR7"/>
    <property type="match status" value="1"/>
</dbReference>
<dbReference type="GO" id="GO:0008270">
    <property type="term" value="F:zinc ion binding"/>
    <property type="evidence" value="ECO:0007669"/>
    <property type="project" value="UniProtKB-KW"/>
</dbReference>
<reference evidence="7" key="1">
    <citation type="journal article" date="2020" name="Nat. Commun.">
        <title>Large-scale genome sequencing of mycorrhizal fungi provides insights into the early evolution of symbiotic traits.</title>
        <authorList>
            <person name="Miyauchi S."/>
            <person name="Kiss E."/>
            <person name="Kuo A."/>
            <person name="Drula E."/>
            <person name="Kohler A."/>
            <person name="Sanchez-Garcia M."/>
            <person name="Morin E."/>
            <person name="Andreopoulos B."/>
            <person name="Barry K.W."/>
            <person name="Bonito G."/>
            <person name="Buee M."/>
            <person name="Carver A."/>
            <person name="Chen C."/>
            <person name="Cichocki N."/>
            <person name="Clum A."/>
            <person name="Culley D."/>
            <person name="Crous P.W."/>
            <person name="Fauchery L."/>
            <person name="Girlanda M."/>
            <person name="Hayes R.D."/>
            <person name="Keri Z."/>
            <person name="LaButti K."/>
            <person name="Lipzen A."/>
            <person name="Lombard V."/>
            <person name="Magnuson J."/>
            <person name="Maillard F."/>
            <person name="Murat C."/>
            <person name="Nolan M."/>
            <person name="Ohm R.A."/>
            <person name="Pangilinan J."/>
            <person name="Pereira M.F."/>
            <person name="Perotto S."/>
            <person name="Peter M."/>
            <person name="Pfister S."/>
            <person name="Riley R."/>
            <person name="Sitrit Y."/>
            <person name="Stielow J.B."/>
            <person name="Szollosi G."/>
            <person name="Zifcakova L."/>
            <person name="Stursova M."/>
            <person name="Spatafora J.W."/>
            <person name="Tedersoo L."/>
            <person name="Vaario L.M."/>
            <person name="Yamada A."/>
            <person name="Yan M."/>
            <person name="Wang P."/>
            <person name="Xu J."/>
            <person name="Bruns T."/>
            <person name="Baldrian P."/>
            <person name="Vilgalys R."/>
            <person name="Dunand C."/>
            <person name="Henrissat B."/>
            <person name="Grigoriev I.V."/>
            <person name="Hibbett D."/>
            <person name="Nagy L.G."/>
            <person name="Martin F.M."/>
        </authorList>
    </citation>
    <scope>NUCLEOTIDE SEQUENCE</scope>
    <source>
        <strain evidence="7">UH-Tt-Lm1</strain>
    </source>
</reference>
<protein>
    <recommendedName>
        <fullName evidence="6">UBR-type domain-containing protein</fullName>
    </recommendedName>
</protein>
<evidence type="ECO:0000256" key="3">
    <source>
        <dbReference type="ARBA" id="ARBA00022833"/>
    </source>
</evidence>
<dbReference type="Gene3D" id="3.30.40.10">
    <property type="entry name" value="Zinc/RING finger domain, C3HC4 (zinc finger)"/>
    <property type="match status" value="1"/>
</dbReference>
<dbReference type="InterPro" id="IPR040204">
    <property type="entry name" value="UBR7"/>
</dbReference>
<evidence type="ECO:0000256" key="1">
    <source>
        <dbReference type="ARBA" id="ARBA00022723"/>
    </source>
</evidence>
<gene>
    <name evidence="7" type="ORF">BJ322DRAFT_1106424</name>
</gene>
<dbReference type="PROSITE" id="PS51157">
    <property type="entry name" value="ZF_UBR"/>
    <property type="match status" value="1"/>
</dbReference>
<evidence type="ECO:0000313" key="8">
    <source>
        <dbReference type="Proteomes" id="UP000736335"/>
    </source>
</evidence>
<keyword evidence="2" id="KW-0863">Zinc-finger</keyword>
<dbReference type="SMART" id="SM00396">
    <property type="entry name" value="ZnF_UBR1"/>
    <property type="match status" value="1"/>
</dbReference>
<dbReference type="SUPFAM" id="SSF57903">
    <property type="entry name" value="FYVE/PHD zinc finger"/>
    <property type="match status" value="1"/>
</dbReference>
<dbReference type="InterPro" id="IPR001965">
    <property type="entry name" value="Znf_PHD"/>
</dbReference>
<comment type="caution">
    <text evidence="7">The sequence shown here is derived from an EMBL/GenBank/DDBJ whole genome shotgun (WGS) entry which is preliminary data.</text>
</comment>
<accession>A0A9P6HMG3</accession>
<dbReference type="InterPro" id="IPR013083">
    <property type="entry name" value="Znf_RING/FYVE/PHD"/>
</dbReference>
<dbReference type="PANTHER" id="PTHR13513:SF9">
    <property type="entry name" value="E3 UBIQUITIN-PROTEIN LIGASE UBR7-RELATED"/>
    <property type="match status" value="1"/>
</dbReference>
<keyword evidence="1" id="KW-0479">Metal-binding</keyword>
<feature type="zinc finger region" description="UBR-type" evidence="4">
    <location>
        <begin position="28"/>
        <end position="94"/>
    </location>
</feature>
<evidence type="ECO:0000313" key="7">
    <source>
        <dbReference type="EMBL" id="KAF9788430.1"/>
    </source>
</evidence>
<organism evidence="7 8">
    <name type="scientific">Thelephora terrestris</name>
    <dbReference type="NCBI Taxonomy" id="56493"/>
    <lineage>
        <taxon>Eukaryota</taxon>
        <taxon>Fungi</taxon>
        <taxon>Dikarya</taxon>
        <taxon>Basidiomycota</taxon>
        <taxon>Agaricomycotina</taxon>
        <taxon>Agaricomycetes</taxon>
        <taxon>Thelephorales</taxon>
        <taxon>Thelephoraceae</taxon>
        <taxon>Thelephora</taxon>
    </lineage>
</organism>
<proteinExistence type="predicted"/>
<reference evidence="7" key="2">
    <citation type="submission" date="2020-11" db="EMBL/GenBank/DDBJ databases">
        <authorList>
            <consortium name="DOE Joint Genome Institute"/>
            <person name="Kuo A."/>
            <person name="Miyauchi S."/>
            <person name="Kiss E."/>
            <person name="Drula E."/>
            <person name="Kohler A."/>
            <person name="Sanchez-Garcia M."/>
            <person name="Andreopoulos B."/>
            <person name="Barry K.W."/>
            <person name="Bonito G."/>
            <person name="Buee M."/>
            <person name="Carver A."/>
            <person name="Chen C."/>
            <person name="Cichocki N."/>
            <person name="Clum A."/>
            <person name="Culley D."/>
            <person name="Crous P.W."/>
            <person name="Fauchery L."/>
            <person name="Girlanda M."/>
            <person name="Hayes R."/>
            <person name="Keri Z."/>
            <person name="Labutti K."/>
            <person name="Lipzen A."/>
            <person name="Lombard V."/>
            <person name="Magnuson J."/>
            <person name="Maillard F."/>
            <person name="Morin E."/>
            <person name="Murat C."/>
            <person name="Nolan M."/>
            <person name="Ohm R."/>
            <person name="Pangilinan J."/>
            <person name="Pereira M."/>
            <person name="Perotto S."/>
            <person name="Peter M."/>
            <person name="Riley R."/>
            <person name="Sitrit Y."/>
            <person name="Stielow B."/>
            <person name="Szollosi G."/>
            <person name="Zifcakova L."/>
            <person name="Stursova M."/>
            <person name="Spatafora J.W."/>
            <person name="Tedersoo L."/>
            <person name="Vaario L.-M."/>
            <person name="Yamada A."/>
            <person name="Yan M."/>
            <person name="Wang P."/>
            <person name="Xu J."/>
            <person name="Bruns T."/>
            <person name="Baldrian P."/>
            <person name="Vilgalys R."/>
            <person name="Henrissat B."/>
            <person name="Grigoriev I.V."/>
            <person name="Hibbett D."/>
            <person name="Nagy L.G."/>
            <person name="Martin F.M."/>
        </authorList>
    </citation>
    <scope>NUCLEOTIDE SEQUENCE</scope>
    <source>
        <strain evidence="7">UH-Tt-Lm1</strain>
    </source>
</reference>
<sequence length="435" mass="48069">MSNTLRELLASQDELVREAALALPHSFSQCTYNLGYIRQAVYLCLTCATPRGICYPCSVACHTNHEQVELFPKRRFRCDCPTGALSHPCGLHKAPEEANAENAYGQNFEGRFCRCGRAYDAHAEVETMIQCLACEDWYHESCLNLRKRPTTQDTDHPPTPHPHPHNQPGEHPPHTTNEQTSTAEEGSDGGASEASSSGLPPPLITADQYEALVCRSCVLEIPILRKYAGTPDALVVIRRSSEGVWTVLGGASDLDADFHIDVEAGAKRSRNVSEDGEPALKRVRLHGGDEQSGTSASALPCLAPSPSQEVQSLLQQVEKGDYEFFAGDLFLTDDFRDRWCKCTSCSESLSAHPYLLTEEDTYEPPADPDSGLSLEELGLRALEHIPRDRAIDGIQAFMDLRDGLMQYLKPFAEQDKEVNESDIQAFFEARKQGKS</sequence>
<evidence type="ECO:0000256" key="4">
    <source>
        <dbReference type="PROSITE-ProRule" id="PRU00508"/>
    </source>
</evidence>
<keyword evidence="3" id="KW-0862">Zinc</keyword>
<evidence type="ECO:0000256" key="5">
    <source>
        <dbReference type="SAM" id="MobiDB-lite"/>
    </source>
</evidence>
<evidence type="ECO:0000259" key="6">
    <source>
        <dbReference type="PROSITE" id="PS51157"/>
    </source>
</evidence>
<dbReference type="InterPro" id="IPR047506">
    <property type="entry name" value="UBR7-like_UBR-box"/>
</dbReference>